<dbReference type="FunFam" id="3.20.20.70:FF:000036">
    <property type="entry name" value="Lipoyl synthase, mitochondrial"/>
    <property type="match status" value="1"/>
</dbReference>
<dbReference type="GO" id="GO:0016992">
    <property type="term" value="F:lipoate synthase activity"/>
    <property type="evidence" value="ECO:0007669"/>
    <property type="project" value="UniProtKB-UniRule"/>
</dbReference>
<dbReference type="SFLD" id="SFLDF00271">
    <property type="entry name" value="lipoyl_synthase"/>
    <property type="match status" value="1"/>
</dbReference>
<keyword evidence="4 13" id="KW-0808">Transferase</keyword>
<evidence type="ECO:0000256" key="1">
    <source>
        <dbReference type="ARBA" id="ARBA00004173"/>
    </source>
</evidence>
<keyword evidence="7" id="KW-0689">Ribosomal protein</keyword>
<dbReference type="InterPro" id="IPR031691">
    <property type="entry name" value="LIAS_N"/>
</dbReference>
<dbReference type="SFLD" id="SFLDS00029">
    <property type="entry name" value="Radical_SAM"/>
    <property type="match status" value="1"/>
</dbReference>
<dbReference type="NCBIfam" id="NF004019">
    <property type="entry name" value="PRK05481.1"/>
    <property type="match status" value="1"/>
</dbReference>
<gene>
    <name evidence="15" type="ORF">P8C59_009487</name>
</gene>
<dbReference type="EMBL" id="JAQQPM010000009">
    <property type="protein sequence ID" value="KAK2075356.1"/>
    <property type="molecule type" value="Genomic_DNA"/>
</dbReference>
<dbReference type="GO" id="GO:0051539">
    <property type="term" value="F:4 iron, 4 sulfur cluster binding"/>
    <property type="evidence" value="ECO:0007669"/>
    <property type="project" value="UniProtKB-UniRule"/>
</dbReference>
<dbReference type="Proteomes" id="UP001217918">
    <property type="component" value="Unassembled WGS sequence"/>
</dbReference>
<protein>
    <recommendedName>
        <fullName evidence="13">Lipoyl synthase, mitochondrial</fullName>
        <ecNumber evidence="13">2.8.1.8</ecNumber>
    </recommendedName>
    <alternativeName>
        <fullName evidence="13">Lipoate synthase</fullName>
        <shortName evidence="13">LS</shortName>
        <shortName evidence="13">Lip-syn</shortName>
    </alternativeName>
    <alternativeName>
        <fullName evidence="13">Lipoic acid synthase</fullName>
    </alternativeName>
</protein>
<keyword evidence="16" id="KW-1185">Reference proteome</keyword>
<comment type="pathway">
    <text evidence="13">Protein modification; protein lipoylation via endogenous pathway; protein N(6)-(lipoyl)lysine from octanoyl-[acyl-carrier-protein]: step 2/2.</text>
</comment>
<reference evidence="15" key="1">
    <citation type="journal article" date="2023" name="Mol. Plant Microbe Interact.">
        <title>Elucidating the Obligate Nature and Biological Capacity of an Invasive Fungal Corn Pathogen.</title>
        <authorList>
            <person name="MacCready J.S."/>
            <person name="Roggenkamp E.M."/>
            <person name="Gdanetz K."/>
            <person name="Chilvers M.I."/>
        </authorList>
    </citation>
    <scope>NUCLEOTIDE SEQUENCE</scope>
    <source>
        <strain evidence="15">PM02</strain>
    </source>
</reference>
<dbReference type="Pfam" id="PF04055">
    <property type="entry name" value="Radical_SAM"/>
    <property type="match status" value="1"/>
</dbReference>
<name>A0AAD9IDD1_9PEZI</name>
<dbReference type="NCBIfam" id="TIGR00510">
    <property type="entry name" value="lipA"/>
    <property type="match status" value="1"/>
</dbReference>
<dbReference type="GO" id="GO:0003735">
    <property type="term" value="F:structural constituent of ribosome"/>
    <property type="evidence" value="ECO:0007669"/>
    <property type="project" value="InterPro"/>
</dbReference>
<evidence type="ECO:0000256" key="11">
    <source>
        <dbReference type="ARBA" id="ARBA00023274"/>
    </source>
</evidence>
<keyword evidence="6 13" id="KW-0479">Metal-binding</keyword>
<comment type="similarity">
    <text evidence="13">Belongs to the radical SAM superfamily. Lipoyl synthase family.</text>
</comment>
<dbReference type="SMART" id="SM00729">
    <property type="entry name" value="Elp3"/>
    <property type="match status" value="1"/>
</dbReference>
<dbReference type="SFLD" id="SFLDG01058">
    <property type="entry name" value="lipoyl_synthase_like"/>
    <property type="match status" value="1"/>
</dbReference>
<feature type="binding site" evidence="13">
    <location>
        <position position="121"/>
    </location>
    <ligand>
        <name>[4Fe-4S] cluster</name>
        <dbReference type="ChEBI" id="CHEBI:49883"/>
        <label>1</label>
    </ligand>
</feature>
<dbReference type="InterPro" id="IPR003698">
    <property type="entry name" value="Lipoyl_synth"/>
</dbReference>
<evidence type="ECO:0000256" key="5">
    <source>
        <dbReference type="ARBA" id="ARBA00022691"/>
    </source>
</evidence>
<dbReference type="GO" id="GO:0046872">
    <property type="term" value="F:metal ion binding"/>
    <property type="evidence" value="ECO:0007669"/>
    <property type="project" value="UniProtKB-KW"/>
</dbReference>
<comment type="cofactor">
    <cofactor evidence="13">
        <name>[4Fe-4S] cluster</name>
        <dbReference type="ChEBI" id="CHEBI:49883"/>
    </cofactor>
    <text evidence="13">Binds 2 [4Fe-4S] clusters per subunit. One cluster is coordinated with 3 cysteines and an exchangeable S-adenosyl-L-methionine.</text>
</comment>
<dbReference type="NCBIfam" id="NF009544">
    <property type="entry name" value="PRK12928.1"/>
    <property type="match status" value="1"/>
</dbReference>
<evidence type="ECO:0000256" key="6">
    <source>
        <dbReference type="ARBA" id="ARBA00022723"/>
    </source>
</evidence>
<feature type="binding site" evidence="13">
    <location>
        <position position="160"/>
    </location>
    <ligand>
        <name>[4Fe-4S] cluster</name>
        <dbReference type="ChEBI" id="CHEBI:49883"/>
        <label>2</label>
        <note>4Fe-4S-S-AdoMet</note>
    </ligand>
</feature>
<evidence type="ECO:0000259" key="14">
    <source>
        <dbReference type="PROSITE" id="PS51918"/>
    </source>
</evidence>
<dbReference type="GO" id="GO:0006412">
    <property type="term" value="P:translation"/>
    <property type="evidence" value="ECO:0007669"/>
    <property type="project" value="InterPro"/>
</dbReference>
<dbReference type="GO" id="GO:0009249">
    <property type="term" value="P:protein lipoylation"/>
    <property type="evidence" value="ECO:0007669"/>
    <property type="project" value="UniProtKB-UniRule"/>
</dbReference>
<keyword evidence="9 13" id="KW-0411">Iron-sulfur</keyword>
<feature type="binding site" evidence="13">
    <location>
        <position position="157"/>
    </location>
    <ligand>
        <name>[4Fe-4S] cluster</name>
        <dbReference type="ChEBI" id="CHEBI:49883"/>
        <label>2</label>
        <note>4Fe-4S-S-AdoMet</note>
    </ligand>
</feature>
<dbReference type="GO" id="GO:0005840">
    <property type="term" value="C:ribosome"/>
    <property type="evidence" value="ECO:0007669"/>
    <property type="project" value="UniProtKB-KW"/>
</dbReference>
<evidence type="ECO:0000256" key="4">
    <source>
        <dbReference type="ARBA" id="ARBA00022679"/>
    </source>
</evidence>
<keyword evidence="8 13" id="KW-0408">Iron</keyword>
<comment type="subcellular location">
    <subcellularLocation>
        <location evidence="1 13">Mitochondrion</location>
    </subcellularLocation>
</comment>
<feature type="domain" description="Radical SAM core" evidence="14">
    <location>
        <begin position="136"/>
        <end position="359"/>
    </location>
</feature>
<dbReference type="Pfam" id="PF16881">
    <property type="entry name" value="LIAS_N"/>
    <property type="match status" value="1"/>
</dbReference>
<comment type="caution">
    <text evidence="15">The sequence shown here is derived from an EMBL/GenBank/DDBJ whole genome shotgun (WGS) entry which is preliminary data.</text>
</comment>
<feature type="binding site" evidence="13">
    <location>
        <position position="126"/>
    </location>
    <ligand>
        <name>[4Fe-4S] cluster</name>
        <dbReference type="ChEBI" id="CHEBI:49883"/>
        <label>1</label>
    </ligand>
</feature>
<comment type="function">
    <text evidence="13">Catalyzes the radical-mediated insertion of two sulfur atoms into the C-6 and C-8 positions of the octanoyl moiety bound to the lipoyl domains of lipoate-dependent enzymes, thereby converting the octanoylated domains into lipoylated derivatives.</text>
</comment>
<dbReference type="PANTHER" id="PTHR10949">
    <property type="entry name" value="LIPOYL SYNTHASE"/>
    <property type="match status" value="1"/>
</dbReference>
<accession>A0AAD9IDD1</accession>
<evidence type="ECO:0000256" key="7">
    <source>
        <dbReference type="ARBA" id="ARBA00022980"/>
    </source>
</evidence>
<feature type="binding site" evidence="13">
    <location>
        <position position="153"/>
    </location>
    <ligand>
        <name>[4Fe-4S] cluster</name>
        <dbReference type="ChEBI" id="CHEBI:49883"/>
        <label>2</label>
        <note>4Fe-4S-S-AdoMet</note>
    </ligand>
</feature>
<organism evidence="15 16">
    <name type="scientific">Phyllachora maydis</name>
    <dbReference type="NCBI Taxonomy" id="1825666"/>
    <lineage>
        <taxon>Eukaryota</taxon>
        <taxon>Fungi</taxon>
        <taxon>Dikarya</taxon>
        <taxon>Ascomycota</taxon>
        <taxon>Pezizomycotina</taxon>
        <taxon>Sordariomycetes</taxon>
        <taxon>Sordariomycetidae</taxon>
        <taxon>Phyllachorales</taxon>
        <taxon>Phyllachoraceae</taxon>
        <taxon>Phyllachora</taxon>
    </lineage>
</organism>
<dbReference type="InterPro" id="IPR058240">
    <property type="entry name" value="rSAM_sf"/>
</dbReference>
<sequence>MSSTHARAFKPSHFRGRRNHHPLGAVFRYCSAPGSGLYNDRFFLLSIRRRNVTAELFQRDRGLSPSQVYVPRTAEVGPAHRRRTVTRLPDFLKTGIPSPGANADFAKIKADLRGLKLHTVCEEARCPNMGECWGGSGGKSTATATIMLMGDTCTRACRFCSVKTSRRPAALDPHEPEHTAEALARWGLGYVVLTSVDRDDLADGGARHFAETIRKIKQKKPDLLVEALTGDFAGDLDMVRLVAESGLDVFAHNVETTEGLTPYVRDPRATFRQSLQVLKHVKDVKGQGNIITKTSIMLGLGEIEEELWDALRELREAHVDVVTFGQYMQPTKRHLKVERYVTPAEFDVWKQRALDMGFLYCASGPLVRSSYKAGEAFIENVLRKRGNMIQHTVYNAQDVHHHGLIRFSRIITFSRCTGLLHLPGELPDRTTAKMSMFRAKKLDLGCYINIHIIRDHSKRKTYEQFEPQRQALRYMVRNTTLPQRTRMQAALELSQMHCYTRPTQIHNRCILGGKGRGVFRDFKLTRYNFRMEALAGNIPGVRKASW</sequence>
<dbReference type="InterPro" id="IPR013785">
    <property type="entry name" value="Aldolase_TIM"/>
</dbReference>
<dbReference type="InterPro" id="IPR006638">
    <property type="entry name" value="Elp3/MiaA/NifB-like_rSAM"/>
</dbReference>
<dbReference type="NCBIfam" id="NF006477">
    <property type="entry name" value="PRK08881.1"/>
    <property type="match status" value="1"/>
</dbReference>
<dbReference type="Gene3D" id="1.10.287.1480">
    <property type="match status" value="1"/>
</dbReference>
<dbReference type="InterPro" id="IPR007197">
    <property type="entry name" value="rSAM"/>
</dbReference>
<evidence type="ECO:0000313" key="15">
    <source>
        <dbReference type="EMBL" id="KAK2075356.1"/>
    </source>
</evidence>
<dbReference type="GO" id="GO:0005739">
    <property type="term" value="C:mitochondrion"/>
    <property type="evidence" value="ECO:0007669"/>
    <property type="project" value="UniProtKB-SubCell"/>
</dbReference>
<keyword evidence="5 13" id="KW-0949">S-adenosyl-L-methionine</keyword>
<dbReference type="FunFam" id="1.10.287.1480:FF:000001">
    <property type="entry name" value="30S ribosomal protein S14"/>
    <property type="match status" value="1"/>
</dbReference>
<dbReference type="HAMAP" id="MF_00206">
    <property type="entry name" value="Lipoyl_synth"/>
    <property type="match status" value="1"/>
</dbReference>
<evidence type="ECO:0000256" key="2">
    <source>
        <dbReference type="ARBA" id="ARBA00009083"/>
    </source>
</evidence>
<feature type="binding site" evidence="13">
    <location>
        <position position="132"/>
    </location>
    <ligand>
        <name>[4Fe-4S] cluster</name>
        <dbReference type="ChEBI" id="CHEBI:49883"/>
        <label>1</label>
    </ligand>
</feature>
<dbReference type="PROSITE" id="PS51918">
    <property type="entry name" value="RADICAL_SAM"/>
    <property type="match status" value="1"/>
</dbReference>
<dbReference type="Pfam" id="PF00253">
    <property type="entry name" value="Ribosomal_S14"/>
    <property type="match status" value="1"/>
</dbReference>
<dbReference type="SUPFAM" id="SSF102114">
    <property type="entry name" value="Radical SAM enzymes"/>
    <property type="match status" value="1"/>
</dbReference>
<evidence type="ECO:0000256" key="8">
    <source>
        <dbReference type="ARBA" id="ARBA00023004"/>
    </source>
</evidence>
<dbReference type="InterPro" id="IPR001209">
    <property type="entry name" value="Ribosomal_uS14"/>
</dbReference>
<dbReference type="AlphaFoldDB" id="A0AAD9IDD1"/>
<evidence type="ECO:0000256" key="9">
    <source>
        <dbReference type="ARBA" id="ARBA00023014"/>
    </source>
</evidence>
<comment type="similarity">
    <text evidence="2">Belongs to the universal ribosomal protein uS14 family.</text>
</comment>
<evidence type="ECO:0000256" key="12">
    <source>
        <dbReference type="ARBA" id="ARBA00047326"/>
    </source>
</evidence>
<dbReference type="CDD" id="cd01335">
    <property type="entry name" value="Radical_SAM"/>
    <property type="match status" value="1"/>
</dbReference>
<keyword evidence="11" id="KW-0687">Ribonucleoprotein</keyword>
<dbReference type="EC" id="2.8.1.8" evidence="13"/>
<dbReference type="PANTHER" id="PTHR10949:SF0">
    <property type="entry name" value="LIPOYL SYNTHASE, MITOCHONDRIAL"/>
    <property type="match status" value="1"/>
</dbReference>
<keyword evidence="10 13" id="KW-0496">Mitochondrion</keyword>
<dbReference type="SUPFAM" id="SSF57716">
    <property type="entry name" value="Glucocorticoid receptor-like (DNA-binding domain)"/>
    <property type="match status" value="1"/>
</dbReference>
<feature type="binding site" evidence="13">
    <location>
        <position position="370"/>
    </location>
    <ligand>
        <name>[4Fe-4S] cluster</name>
        <dbReference type="ChEBI" id="CHEBI:49883"/>
        <label>1</label>
    </ligand>
</feature>
<keyword evidence="3 13" id="KW-0004">4Fe-4S</keyword>
<proteinExistence type="inferred from homology"/>
<evidence type="ECO:0000256" key="13">
    <source>
        <dbReference type="HAMAP-Rule" id="MF_03123"/>
    </source>
</evidence>
<evidence type="ECO:0000256" key="3">
    <source>
        <dbReference type="ARBA" id="ARBA00022485"/>
    </source>
</evidence>
<evidence type="ECO:0000256" key="10">
    <source>
        <dbReference type="ARBA" id="ARBA00023128"/>
    </source>
</evidence>
<evidence type="ECO:0000313" key="16">
    <source>
        <dbReference type="Proteomes" id="UP001217918"/>
    </source>
</evidence>
<dbReference type="Gene3D" id="3.20.20.70">
    <property type="entry name" value="Aldolase class I"/>
    <property type="match status" value="1"/>
</dbReference>
<dbReference type="GO" id="GO:1990904">
    <property type="term" value="C:ribonucleoprotein complex"/>
    <property type="evidence" value="ECO:0007669"/>
    <property type="project" value="UniProtKB-KW"/>
</dbReference>
<comment type="catalytic activity">
    <reaction evidence="12 13">
        <text>[[Fe-S] cluster scaffold protein carrying a second [4Fe-4S](2+) cluster] + N(6)-octanoyl-L-lysyl-[protein] + 2 oxidized [2Fe-2S]-[ferredoxin] + 2 S-adenosyl-L-methionine + 4 H(+) = [[Fe-S] cluster scaffold protein] + N(6)-[(R)-dihydrolipoyl]-L-lysyl-[protein] + 4 Fe(3+) + 2 hydrogen sulfide + 2 5'-deoxyadenosine + 2 L-methionine + 2 reduced [2Fe-2S]-[ferredoxin]</text>
        <dbReference type="Rhea" id="RHEA:16585"/>
        <dbReference type="Rhea" id="RHEA-COMP:9928"/>
        <dbReference type="Rhea" id="RHEA-COMP:10000"/>
        <dbReference type="Rhea" id="RHEA-COMP:10001"/>
        <dbReference type="Rhea" id="RHEA-COMP:10475"/>
        <dbReference type="Rhea" id="RHEA-COMP:14568"/>
        <dbReference type="Rhea" id="RHEA-COMP:14569"/>
        <dbReference type="ChEBI" id="CHEBI:15378"/>
        <dbReference type="ChEBI" id="CHEBI:17319"/>
        <dbReference type="ChEBI" id="CHEBI:29034"/>
        <dbReference type="ChEBI" id="CHEBI:29919"/>
        <dbReference type="ChEBI" id="CHEBI:33722"/>
        <dbReference type="ChEBI" id="CHEBI:33737"/>
        <dbReference type="ChEBI" id="CHEBI:33738"/>
        <dbReference type="ChEBI" id="CHEBI:57844"/>
        <dbReference type="ChEBI" id="CHEBI:59789"/>
        <dbReference type="ChEBI" id="CHEBI:78809"/>
        <dbReference type="ChEBI" id="CHEBI:83100"/>
        <dbReference type="EC" id="2.8.1.8"/>
    </reaction>
</comment>